<organism evidence="1">
    <name type="scientific">marine metagenome</name>
    <dbReference type="NCBI Taxonomy" id="408172"/>
    <lineage>
        <taxon>unclassified sequences</taxon>
        <taxon>metagenomes</taxon>
        <taxon>ecological metagenomes</taxon>
    </lineage>
</organism>
<dbReference type="EMBL" id="UINC01014749">
    <property type="protein sequence ID" value="SVA62680.1"/>
    <property type="molecule type" value="Genomic_DNA"/>
</dbReference>
<gene>
    <name evidence="1" type="ORF">METZ01_LOCUS115534</name>
</gene>
<dbReference type="Gene3D" id="3.40.720.10">
    <property type="entry name" value="Alkaline Phosphatase, subunit A"/>
    <property type="match status" value="2"/>
</dbReference>
<dbReference type="Pfam" id="PF01663">
    <property type="entry name" value="Phosphodiest"/>
    <property type="match status" value="1"/>
</dbReference>
<reference evidence="1" key="1">
    <citation type="submission" date="2018-05" db="EMBL/GenBank/DDBJ databases">
        <authorList>
            <person name="Lanie J.A."/>
            <person name="Ng W.-L."/>
            <person name="Kazmierczak K.M."/>
            <person name="Andrzejewski T.M."/>
            <person name="Davidsen T.M."/>
            <person name="Wayne K.J."/>
            <person name="Tettelin H."/>
            <person name="Glass J.I."/>
            <person name="Rusch D."/>
            <person name="Podicherti R."/>
            <person name="Tsui H.-C.T."/>
            <person name="Winkler M.E."/>
        </authorList>
    </citation>
    <scope>NUCLEOTIDE SEQUENCE</scope>
</reference>
<dbReference type="InterPro" id="IPR002591">
    <property type="entry name" value="Phosphodiest/P_Trfase"/>
</dbReference>
<dbReference type="SUPFAM" id="SSF53649">
    <property type="entry name" value="Alkaline phosphatase-like"/>
    <property type="match status" value="1"/>
</dbReference>
<dbReference type="InterPro" id="IPR017850">
    <property type="entry name" value="Alkaline_phosphatase_core_sf"/>
</dbReference>
<protein>
    <recommendedName>
        <fullName evidence="2">Alkaline phosphatase family protein</fullName>
    </recommendedName>
</protein>
<dbReference type="GO" id="GO:0016787">
    <property type="term" value="F:hydrolase activity"/>
    <property type="evidence" value="ECO:0007669"/>
    <property type="project" value="UniProtKB-ARBA"/>
</dbReference>
<dbReference type="PANTHER" id="PTHR10151:SF120">
    <property type="entry name" value="BIS(5'-ADENOSYL)-TRIPHOSPHATASE"/>
    <property type="match status" value="1"/>
</dbReference>
<name>A0A381XDI6_9ZZZZ</name>
<proteinExistence type="predicted"/>
<dbReference type="PANTHER" id="PTHR10151">
    <property type="entry name" value="ECTONUCLEOTIDE PYROPHOSPHATASE/PHOSPHODIESTERASE"/>
    <property type="match status" value="1"/>
</dbReference>
<dbReference type="AlphaFoldDB" id="A0A381XDI6"/>
<evidence type="ECO:0000313" key="1">
    <source>
        <dbReference type="EMBL" id="SVA62680.1"/>
    </source>
</evidence>
<accession>A0A381XDI6</accession>
<evidence type="ECO:0008006" key="2">
    <source>
        <dbReference type="Google" id="ProtNLM"/>
    </source>
</evidence>
<sequence>MPVLSKFADAGVRFLHNHSVFPSVTRTNSATIVTGVRPGKHGLTANKSMFPEYSTNQVVDALHPKLSEINQLTKGKLLFVPTIGEVIRKHHLQWVSVVGGTSGNAYVQHPNAAENGHVVIHPDFTNPSVHSDKIKSQYGDWPSNKAPAADLIRRTADVAIGYALTELNPDVLMVWFPEPDTSQHAFGVDSPEARRMIELADRELGRILKRVSQQGYEPDVFIVSDHGYSTIDSVIDVDKELSSGGFNIGSEENSVVTADNGGSVLFYVPGADSELSARLLRWLSVQRWVGSIATDIPNDGTAQFATLSDIGLRGPRAPLIVVTMRSSASGEVAPLASLGAATGGKVGLGSHGGGSSAELHNTLIVRGPSFKSDYRSKIPSGNVDIAPTILHLFDIPVPGHFDGRVLTEALQHTGIENVNNSHTLMDESSKSKIGAITKAQYLHTEYMCQFG</sequence>